<keyword evidence="2" id="KW-1185">Reference proteome</keyword>
<dbReference type="RefSeq" id="WP_318786358.1">
    <property type="nucleotide sequence ID" value="NZ_JAWDKC010000025.1"/>
</dbReference>
<comment type="caution">
    <text evidence="1">The sequence shown here is derived from an EMBL/GenBank/DDBJ whole genome shotgun (WGS) entry which is preliminary data.</text>
</comment>
<dbReference type="EMBL" id="JAWDKC010000025">
    <property type="protein sequence ID" value="MDV0445927.1"/>
    <property type="molecule type" value="Genomic_DNA"/>
</dbReference>
<evidence type="ECO:0000313" key="2">
    <source>
        <dbReference type="Proteomes" id="UP001272052"/>
    </source>
</evidence>
<dbReference type="Pfam" id="PF09826">
    <property type="entry name" value="Beta_propel"/>
    <property type="match status" value="1"/>
</dbReference>
<dbReference type="InterPro" id="IPR014441">
    <property type="entry name" value="UCP006425_b-propeller"/>
</dbReference>
<name>A0ABU3VR88_9EURY</name>
<protein>
    <recommendedName>
        <fullName evidence="3">Beta propeller domain protein</fullName>
    </recommendedName>
</protein>
<dbReference type="PROSITE" id="PS51257">
    <property type="entry name" value="PROKAR_LIPOPROTEIN"/>
    <property type="match status" value="1"/>
</dbReference>
<accession>A0ABU3VR88</accession>
<dbReference type="InterPro" id="IPR019198">
    <property type="entry name" value="Beta_propeller_containing"/>
</dbReference>
<sequence>MSVFKSVAVLLLCSLFIAVSVSGCLSSGSSDLDKADMKSFSSESEMEEYFNTVYYSDRGNLDEEQYYSNLYSGSIWPSRNGSAGDVLGAVYSLSSNTTSSPNAVPESVPTVYDSSEVSFVSRYSETNVHTAGIDEADLVKTDGKTIYYTPENYYPYQIREQTDYRRGDVYYSYSTERKTFAIDALPPESAAILSEINLSGDLYLINNTLVAIHYNLIKGYDVTDPSAPEKIWEKQLWGYYADSKMIDGKLYLVVLNHTVLSPMKYMGQTIDYKNVYYPTNTNSAVPQTDTVYYLSEVDMQDGSFDQTVALIGSESSIIYGSENALYLTNHYTIDEDLMYLQYMKDQGADFYPEIKKEILEIVSYDAIRPYLRAWGVRDVVSNYTAGLNLTEQQMLFNLTHNDYLAYSYEYVKKAEQTSITKVDLNDFSINTGSVPGLLLNSFSMDESGGYLRVAASSSDSWMIRENSFNSVYVLDGQMKIAGKLENLAPGETIYSSRFTGDILYLVTYRVIDPFFVIDLSNPKSPELLGELKIPGYSTYLHPINDTAVIGLGKADNNAMKLTLFDVTNPDKPIETDSYVFDSNVYSAADHDYHAFRWDGEKGLLVIPTYEHAFVFKVDESGIELKFDDVHEGGMVSRTIYINDYFYTFSNKAVHIINQNSWEIVKIIDIPLPELNFD</sequence>
<organism evidence="1 2">
    <name type="scientific">Methanimicrococcus hacksteinii</name>
    <dbReference type="NCBI Taxonomy" id="3028293"/>
    <lineage>
        <taxon>Archaea</taxon>
        <taxon>Methanobacteriati</taxon>
        <taxon>Methanobacteriota</taxon>
        <taxon>Stenosarchaea group</taxon>
        <taxon>Methanomicrobia</taxon>
        <taxon>Methanosarcinales</taxon>
        <taxon>Methanosarcinaceae</taxon>
        <taxon>Methanimicrococcus</taxon>
    </lineage>
</organism>
<dbReference type="PIRSF" id="PIRSF006425">
    <property type="entry name" value="UCP006425_WD40"/>
    <property type="match status" value="1"/>
</dbReference>
<dbReference type="Proteomes" id="UP001272052">
    <property type="component" value="Unassembled WGS sequence"/>
</dbReference>
<gene>
    <name evidence="1" type="ORF">MmiAt1_15300</name>
</gene>
<proteinExistence type="predicted"/>
<evidence type="ECO:0008006" key="3">
    <source>
        <dbReference type="Google" id="ProtNLM"/>
    </source>
</evidence>
<evidence type="ECO:0000313" key="1">
    <source>
        <dbReference type="EMBL" id="MDV0445927.1"/>
    </source>
</evidence>
<reference evidence="1 2" key="1">
    <citation type="submission" date="2023-06" db="EMBL/GenBank/DDBJ databases">
        <title>Genome sequence of Methanimicrococcus sp. At1.</title>
        <authorList>
            <person name="Protasov E."/>
            <person name="Platt K."/>
            <person name="Poehlein A."/>
            <person name="Daniel R."/>
            <person name="Brune A."/>
        </authorList>
    </citation>
    <scope>NUCLEOTIDE SEQUENCE [LARGE SCALE GENOMIC DNA]</scope>
    <source>
        <strain evidence="1 2">At1</strain>
    </source>
</reference>